<name>A0AB34JJD8_PRYPA</name>
<dbReference type="PROSITE" id="PS50297">
    <property type="entry name" value="ANK_REP_REGION"/>
    <property type="match status" value="2"/>
</dbReference>
<feature type="domain" description="PH" evidence="6">
    <location>
        <begin position="247"/>
        <end position="355"/>
    </location>
</feature>
<evidence type="ECO:0000313" key="9">
    <source>
        <dbReference type="Proteomes" id="UP001515480"/>
    </source>
</evidence>
<keyword evidence="9" id="KW-1185">Reference proteome</keyword>
<comment type="caution">
    <text evidence="8">The sequence shown here is derived from an EMBL/GenBank/DDBJ whole genome shotgun (WGS) entry which is preliminary data.</text>
</comment>
<dbReference type="InterPro" id="IPR027267">
    <property type="entry name" value="AH/BAR_dom_sf"/>
</dbReference>
<keyword evidence="1" id="KW-0479">Metal-binding</keyword>
<dbReference type="Pfam" id="PF12796">
    <property type="entry name" value="Ank_2"/>
    <property type="match status" value="1"/>
</dbReference>
<dbReference type="InterPro" id="IPR002110">
    <property type="entry name" value="Ankyrin_rpt"/>
</dbReference>
<feature type="domain" description="PH" evidence="6">
    <location>
        <begin position="391"/>
        <end position="523"/>
    </location>
</feature>
<protein>
    <submittedName>
        <fullName evidence="8">Uncharacterized protein</fullName>
    </submittedName>
</protein>
<gene>
    <name evidence="8" type="ORF">AB1Y20_022632</name>
</gene>
<feature type="repeat" description="ANK" evidence="4">
    <location>
        <begin position="748"/>
        <end position="780"/>
    </location>
</feature>
<dbReference type="SUPFAM" id="SSF57863">
    <property type="entry name" value="ArfGap/RecO-like zinc finger"/>
    <property type="match status" value="1"/>
</dbReference>
<dbReference type="InterPro" id="IPR001849">
    <property type="entry name" value="PH_domain"/>
</dbReference>
<dbReference type="PANTHER" id="PTHR23180">
    <property type="entry name" value="CENTAURIN/ARF"/>
    <property type="match status" value="1"/>
</dbReference>
<keyword evidence="2 5" id="KW-0863">Zinc-finger</keyword>
<dbReference type="InterPro" id="IPR045258">
    <property type="entry name" value="ACAP1/2/3-like"/>
</dbReference>
<evidence type="ECO:0000256" key="3">
    <source>
        <dbReference type="ARBA" id="ARBA00022833"/>
    </source>
</evidence>
<keyword evidence="4" id="KW-0040">ANK repeat</keyword>
<evidence type="ECO:0000259" key="7">
    <source>
        <dbReference type="PROSITE" id="PS50115"/>
    </source>
</evidence>
<feature type="domain" description="Arf-GAP" evidence="7">
    <location>
        <begin position="541"/>
        <end position="669"/>
    </location>
</feature>
<dbReference type="Gene3D" id="1.10.220.150">
    <property type="entry name" value="Arf GTPase activating protein"/>
    <property type="match status" value="1"/>
</dbReference>
<organism evidence="8 9">
    <name type="scientific">Prymnesium parvum</name>
    <name type="common">Toxic golden alga</name>
    <dbReference type="NCBI Taxonomy" id="97485"/>
    <lineage>
        <taxon>Eukaryota</taxon>
        <taxon>Haptista</taxon>
        <taxon>Haptophyta</taxon>
        <taxon>Prymnesiophyceae</taxon>
        <taxon>Prymnesiales</taxon>
        <taxon>Prymnesiaceae</taxon>
        <taxon>Prymnesium</taxon>
    </lineage>
</organism>
<feature type="repeat" description="ANK" evidence="4">
    <location>
        <begin position="715"/>
        <end position="747"/>
    </location>
</feature>
<dbReference type="Gene3D" id="2.30.29.30">
    <property type="entry name" value="Pleckstrin-homology domain (PH domain)/Phosphotyrosine-binding domain (PTB)"/>
    <property type="match status" value="2"/>
</dbReference>
<keyword evidence="3" id="KW-0862">Zinc</keyword>
<dbReference type="InterPro" id="IPR038508">
    <property type="entry name" value="ArfGAP_dom_sf"/>
</dbReference>
<evidence type="ECO:0000256" key="4">
    <source>
        <dbReference type="PROSITE-ProRule" id="PRU00023"/>
    </source>
</evidence>
<dbReference type="PROSITE" id="PS50088">
    <property type="entry name" value="ANK_REPEAT"/>
    <property type="match status" value="2"/>
</dbReference>
<evidence type="ECO:0000256" key="2">
    <source>
        <dbReference type="ARBA" id="ARBA00022771"/>
    </source>
</evidence>
<dbReference type="Gene3D" id="1.20.1270.60">
    <property type="entry name" value="Arfaptin homology (AH) domain/BAR domain"/>
    <property type="match status" value="1"/>
</dbReference>
<dbReference type="Pfam" id="PF01412">
    <property type="entry name" value="ArfGap"/>
    <property type="match status" value="1"/>
</dbReference>
<evidence type="ECO:0000259" key="6">
    <source>
        <dbReference type="PROSITE" id="PS50003"/>
    </source>
</evidence>
<dbReference type="Gene3D" id="1.25.40.20">
    <property type="entry name" value="Ankyrin repeat-containing domain"/>
    <property type="match status" value="1"/>
</dbReference>
<dbReference type="SMART" id="SM00233">
    <property type="entry name" value="PH"/>
    <property type="match status" value="2"/>
</dbReference>
<dbReference type="PRINTS" id="PR00405">
    <property type="entry name" value="REVINTRACTNG"/>
</dbReference>
<dbReference type="SMART" id="SM00105">
    <property type="entry name" value="ArfGap"/>
    <property type="match status" value="1"/>
</dbReference>
<dbReference type="AlphaFoldDB" id="A0AB34JJD8"/>
<dbReference type="CDD" id="cd08204">
    <property type="entry name" value="ArfGap"/>
    <property type="match status" value="1"/>
</dbReference>
<dbReference type="SUPFAM" id="SSF103657">
    <property type="entry name" value="BAR/IMD domain-like"/>
    <property type="match status" value="1"/>
</dbReference>
<proteinExistence type="predicted"/>
<dbReference type="InterPro" id="IPR001164">
    <property type="entry name" value="ArfGAP_dom"/>
</dbReference>
<dbReference type="PROSITE" id="PS50003">
    <property type="entry name" value="PH_DOMAIN"/>
    <property type="match status" value="2"/>
</dbReference>
<accession>A0AB34JJD8</accession>
<dbReference type="SMART" id="SM00248">
    <property type="entry name" value="ANK"/>
    <property type="match status" value="2"/>
</dbReference>
<dbReference type="GO" id="GO:0008270">
    <property type="term" value="F:zinc ion binding"/>
    <property type="evidence" value="ECO:0007669"/>
    <property type="project" value="UniProtKB-KW"/>
</dbReference>
<dbReference type="InterPro" id="IPR011993">
    <property type="entry name" value="PH-like_dom_sf"/>
</dbReference>
<dbReference type="InterPro" id="IPR037278">
    <property type="entry name" value="ARFGAP/RecO"/>
</dbReference>
<evidence type="ECO:0000313" key="8">
    <source>
        <dbReference type="EMBL" id="KAL1521078.1"/>
    </source>
</evidence>
<dbReference type="SUPFAM" id="SSF50729">
    <property type="entry name" value="PH domain-like"/>
    <property type="match status" value="2"/>
</dbReference>
<dbReference type="Pfam" id="PF00169">
    <property type="entry name" value="PH"/>
    <property type="match status" value="2"/>
</dbReference>
<dbReference type="Proteomes" id="UP001515480">
    <property type="component" value="Unassembled WGS sequence"/>
</dbReference>
<dbReference type="PROSITE" id="PS50115">
    <property type="entry name" value="ARFGAP"/>
    <property type="match status" value="1"/>
</dbReference>
<evidence type="ECO:0000256" key="5">
    <source>
        <dbReference type="PROSITE-ProRule" id="PRU00288"/>
    </source>
</evidence>
<dbReference type="EMBL" id="JBGBPQ010000008">
    <property type="protein sequence ID" value="KAL1521078.1"/>
    <property type="molecule type" value="Genomic_DNA"/>
</dbReference>
<dbReference type="InterPro" id="IPR036770">
    <property type="entry name" value="Ankyrin_rpt-contain_sf"/>
</dbReference>
<dbReference type="SUPFAM" id="SSF48403">
    <property type="entry name" value="Ankyrin repeat"/>
    <property type="match status" value="1"/>
</dbReference>
<dbReference type="GO" id="GO:0005096">
    <property type="term" value="F:GTPase activator activity"/>
    <property type="evidence" value="ECO:0007669"/>
    <property type="project" value="InterPro"/>
</dbReference>
<reference evidence="8 9" key="1">
    <citation type="journal article" date="2024" name="Science">
        <title>Giant polyketide synthase enzymes in the biosynthesis of giant marine polyether toxins.</title>
        <authorList>
            <person name="Fallon T.R."/>
            <person name="Shende V.V."/>
            <person name="Wierzbicki I.H."/>
            <person name="Pendleton A.L."/>
            <person name="Watervoot N.F."/>
            <person name="Auber R.P."/>
            <person name="Gonzalez D.J."/>
            <person name="Wisecaver J.H."/>
            <person name="Moore B.S."/>
        </authorList>
    </citation>
    <scope>NUCLEOTIDE SEQUENCE [LARGE SCALE GENOMIC DNA]</scope>
    <source>
        <strain evidence="8 9">12B1</strain>
    </source>
</reference>
<evidence type="ECO:0000256" key="1">
    <source>
        <dbReference type="ARBA" id="ARBA00022723"/>
    </source>
</evidence>
<sequence length="822" mass="90106">MEDDILTPPEDSPAVRAEMRSQAQHLAHVLLPTITAFAAAADAMSTSLQGVMLNPHHVSQLPLTPNDLKRLDAQEIFTQLTDFTENLQHQLRNLVVEPLNEYKQMIDGALSQTRAFDEESDALDSAALKYLSLSRDSPVETRAHVAQDLNDKAAGVALHFFDARTSLRHACESQRHVPHKALGELLVAQLAYHQSCARLLTEAMPQACTVSELLSSTDATKLALQAERDGAALVRQAMPRPQVREGGTLAEGWLFKASFNLDSEVDAVKGQLNRFKPWNKRWFVLCDDGKLYYYKSPDDSRTAKVPIDMLMLNMVTPVNGPLEFELHLGPRTLRLKATDTAERQRWMMALTSYIASHTEERTKAQARYLKLYTPQGTGVRDLDANIHASEHASMQGYLYRQDMDIMRRWRKWWCEVDDGKLTCTLYESLRLVDPNRDRKAQAAVKVASTRTQQEGLEHQIQVEPFRIAQSVSLPLATVTVREARHLSIPFVFEVISPREAVILQAQSQEQMQQWTAVIQNVTASLLGCSRTVYTSAGSMDGTVFGRVRQTVGNTACADCGASQPPPAWASINLGALLCLTCAGIHRQMGVHISKVRSLELDTKEWSEPLISMMLQLGNAAVNSIWFKEPADASGRAVQITADASSAQREAFIRQKYVARAFLASSRPPPGALHTAALTDDVVTAATCVAHGESVEESAPAAAVGVWAADAAAAHSGRTALHIAAAVGNEAVLEFLLQNRAKVDAEDPKGRTPLLLAVLAGQVSCVVQLVTRGANISHADHEHVTPMVAAESPGLEAILQAMLSYKLAQDEKLLAQLGDDVVE</sequence>
<dbReference type="PANTHER" id="PTHR23180:SF160">
    <property type="entry name" value="ADP-RIBOSYLATION FACTOR GTPASE-ACTIVATING PROTEIN EFFECTOR PROTEIN 1"/>
    <property type="match status" value="1"/>
</dbReference>